<dbReference type="KEGG" id="dpx:DAPPUDRAFT_302007"/>
<dbReference type="HOGENOM" id="CLU_473493_0_0_1"/>
<keyword evidence="1" id="KW-0732">Signal</keyword>
<evidence type="ECO:0000256" key="1">
    <source>
        <dbReference type="SAM" id="SignalP"/>
    </source>
</evidence>
<gene>
    <name evidence="2" type="ORF">DAPPUDRAFT_302007</name>
</gene>
<feature type="chain" id="PRO_5003242007" evidence="1">
    <location>
        <begin position="22"/>
        <end position="576"/>
    </location>
</feature>
<organism evidence="2 3">
    <name type="scientific">Daphnia pulex</name>
    <name type="common">Water flea</name>
    <dbReference type="NCBI Taxonomy" id="6669"/>
    <lineage>
        <taxon>Eukaryota</taxon>
        <taxon>Metazoa</taxon>
        <taxon>Ecdysozoa</taxon>
        <taxon>Arthropoda</taxon>
        <taxon>Crustacea</taxon>
        <taxon>Branchiopoda</taxon>
        <taxon>Diplostraca</taxon>
        <taxon>Cladocera</taxon>
        <taxon>Anomopoda</taxon>
        <taxon>Daphniidae</taxon>
        <taxon>Daphnia</taxon>
    </lineage>
</organism>
<reference evidence="2 3" key="1">
    <citation type="journal article" date="2011" name="Science">
        <title>The ecoresponsive genome of Daphnia pulex.</title>
        <authorList>
            <person name="Colbourne J.K."/>
            <person name="Pfrender M.E."/>
            <person name="Gilbert D."/>
            <person name="Thomas W.K."/>
            <person name="Tucker A."/>
            <person name="Oakley T.H."/>
            <person name="Tokishita S."/>
            <person name="Aerts A."/>
            <person name="Arnold G.J."/>
            <person name="Basu M.K."/>
            <person name="Bauer D.J."/>
            <person name="Caceres C.E."/>
            <person name="Carmel L."/>
            <person name="Casola C."/>
            <person name="Choi J.H."/>
            <person name="Detter J.C."/>
            <person name="Dong Q."/>
            <person name="Dusheyko S."/>
            <person name="Eads B.D."/>
            <person name="Frohlich T."/>
            <person name="Geiler-Samerotte K.A."/>
            <person name="Gerlach D."/>
            <person name="Hatcher P."/>
            <person name="Jogdeo S."/>
            <person name="Krijgsveld J."/>
            <person name="Kriventseva E.V."/>
            <person name="Kultz D."/>
            <person name="Laforsch C."/>
            <person name="Lindquist E."/>
            <person name="Lopez J."/>
            <person name="Manak J.R."/>
            <person name="Muller J."/>
            <person name="Pangilinan J."/>
            <person name="Patwardhan R.P."/>
            <person name="Pitluck S."/>
            <person name="Pritham E.J."/>
            <person name="Rechtsteiner A."/>
            <person name="Rho M."/>
            <person name="Rogozin I.B."/>
            <person name="Sakarya O."/>
            <person name="Salamov A."/>
            <person name="Schaack S."/>
            <person name="Shapiro H."/>
            <person name="Shiga Y."/>
            <person name="Skalitzky C."/>
            <person name="Smith Z."/>
            <person name="Souvorov A."/>
            <person name="Sung W."/>
            <person name="Tang Z."/>
            <person name="Tsuchiya D."/>
            <person name="Tu H."/>
            <person name="Vos H."/>
            <person name="Wang M."/>
            <person name="Wolf Y.I."/>
            <person name="Yamagata H."/>
            <person name="Yamada T."/>
            <person name="Ye Y."/>
            <person name="Shaw J.R."/>
            <person name="Andrews J."/>
            <person name="Crease T.J."/>
            <person name="Tang H."/>
            <person name="Lucas S.M."/>
            <person name="Robertson H.M."/>
            <person name="Bork P."/>
            <person name="Koonin E.V."/>
            <person name="Zdobnov E.M."/>
            <person name="Grigoriev I.V."/>
            <person name="Lynch M."/>
            <person name="Boore J.L."/>
        </authorList>
    </citation>
    <scope>NUCLEOTIDE SEQUENCE [LARGE SCALE GENOMIC DNA]</scope>
</reference>
<dbReference type="OrthoDB" id="6336336at2759"/>
<evidence type="ECO:0000313" key="2">
    <source>
        <dbReference type="EMBL" id="EFX67498.1"/>
    </source>
</evidence>
<dbReference type="Proteomes" id="UP000000305">
    <property type="component" value="Unassembled WGS sequence"/>
</dbReference>
<keyword evidence="3" id="KW-1185">Reference proteome</keyword>
<feature type="signal peptide" evidence="1">
    <location>
        <begin position="1"/>
        <end position="21"/>
    </location>
</feature>
<proteinExistence type="predicted"/>
<name>E9HL82_DAPPU</name>
<dbReference type="InParanoid" id="E9HL82"/>
<protein>
    <submittedName>
        <fullName evidence="2">Uncharacterized protein</fullName>
    </submittedName>
</protein>
<dbReference type="AlphaFoldDB" id="E9HL82"/>
<evidence type="ECO:0000313" key="3">
    <source>
        <dbReference type="Proteomes" id="UP000000305"/>
    </source>
</evidence>
<sequence>METNLFISCLVFLAAMRYTISSAVTHTDNIFSLPRSKTCLPEDLLPVFMMTWNDYRIKVHQVTSEVTAETKYFLQSNLRSNGVVCVTQNISALNFSFTGNFLNQPVEFYFYQMLGNTEILFRNMKTVEKYSFQCNRIMINNQAGNIPINKWKFSYEYQIPEKKTAIINGTLSTNCNPFEGNPESTCIFETVLNLQGLQISLLADGKIERSLDGGMVSAHLKRKASNYQLDQLVFNANWNTSEEAFLLSAEIVFGAQSLLSLKFNSSNLNKELSFELVSLAFDWRWFSNSVIQPTQDGRKVVAFSEGNYLFHPSAKPINYLFGLVESNSSSRVFDLRHNVSSALYRFEGNMTVDLKPSDSEPQIVTEITQKVRTSSVERAIHLDLRQIFHQFGHWNWETVVLKSGLFDMHVSGHWNHTILQLYRKRFQIHSHDEDYLPSLNLEINYSDSLRFHHIFSFPFLACSYGFLIEFTDPSSFVPARVQILFRDEFQTNYSQSILQLNLYKPNGCLNADGSANWFEIFRITDGVRRQLEKLTNWIADDQHPINQLLQPILQRSTLAHAFGDVYTLSKVFLLLL</sequence>
<dbReference type="EMBL" id="GL732677">
    <property type="protein sequence ID" value="EFX67498.1"/>
    <property type="molecule type" value="Genomic_DNA"/>
</dbReference>
<accession>E9HL82</accession>